<name>A0A0G4PLV1_PENC3</name>
<proteinExistence type="predicted"/>
<feature type="region of interest" description="Disordered" evidence="1">
    <location>
        <begin position="1"/>
        <end position="37"/>
    </location>
</feature>
<organism evidence="2 3">
    <name type="scientific">Penicillium camemberti (strain FM 013)</name>
    <dbReference type="NCBI Taxonomy" id="1429867"/>
    <lineage>
        <taxon>Eukaryota</taxon>
        <taxon>Fungi</taxon>
        <taxon>Dikarya</taxon>
        <taxon>Ascomycota</taxon>
        <taxon>Pezizomycotina</taxon>
        <taxon>Eurotiomycetes</taxon>
        <taxon>Eurotiomycetidae</taxon>
        <taxon>Eurotiales</taxon>
        <taxon>Aspergillaceae</taxon>
        <taxon>Penicillium</taxon>
    </lineage>
</organism>
<evidence type="ECO:0000313" key="2">
    <source>
        <dbReference type="EMBL" id="CRL27390.1"/>
    </source>
</evidence>
<evidence type="ECO:0000256" key="1">
    <source>
        <dbReference type="SAM" id="MobiDB-lite"/>
    </source>
</evidence>
<dbReference type="EMBL" id="HG793155">
    <property type="protein sequence ID" value="CRL27390.1"/>
    <property type="molecule type" value="Genomic_DNA"/>
</dbReference>
<keyword evidence="3" id="KW-1185">Reference proteome</keyword>
<evidence type="ECO:0000313" key="3">
    <source>
        <dbReference type="Proteomes" id="UP000053732"/>
    </source>
</evidence>
<accession>A0A0G4PLV1</accession>
<protein>
    <submittedName>
        <fullName evidence="2">Str. FM013</fullName>
    </submittedName>
</protein>
<sequence>MAHKNSQDDNEAPAEGVMTPGPLEETDRLQRFPLTPP</sequence>
<reference evidence="2 3" key="1">
    <citation type="journal article" date="2014" name="Nat. Commun.">
        <title>Multiple recent horizontal transfers of a large genomic region in cheese making fungi.</title>
        <authorList>
            <person name="Cheeseman K."/>
            <person name="Ropars J."/>
            <person name="Renault P."/>
            <person name="Dupont J."/>
            <person name="Gouzy J."/>
            <person name="Branca A."/>
            <person name="Abraham A.L."/>
            <person name="Ceppi M."/>
            <person name="Conseiller E."/>
            <person name="Debuchy R."/>
            <person name="Malagnac F."/>
            <person name="Goarin A."/>
            <person name="Silar P."/>
            <person name="Lacoste S."/>
            <person name="Sallet E."/>
            <person name="Bensimon A."/>
            <person name="Giraud T."/>
            <person name="Brygoo Y."/>
        </authorList>
    </citation>
    <scope>NUCLEOTIDE SEQUENCE [LARGE SCALE GENOMIC DNA]</scope>
    <source>
        <strain evidence="3">FM 013</strain>
    </source>
</reference>
<gene>
    <name evidence="2" type="ORF">PCAMFM013_S022g000070</name>
</gene>
<dbReference type="AlphaFoldDB" id="A0A0G4PLV1"/>
<dbReference type="Proteomes" id="UP000053732">
    <property type="component" value="Unassembled WGS sequence"/>
</dbReference>